<reference evidence="1 2" key="1">
    <citation type="submission" date="2020-05" db="EMBL/GenBank/DDBJ databases">
        <title>Gimesia benthica sp. nov., a novel planctomycete isolated from a deep-sea water sample of the Northwest Indian Ocean.</title>
        <authorList>
            <person name="Wang J."/>
            <person name="Ruan C."/>
            <person name="Song L."/>
            <person name="Zhu Y."/>
            <person name="Li A."/>
            <person name="Zheng X."/>
            <person name="Wang L."/>
            <person name="Lu Z."/>
            <person name="Huang Y."/>
            <person name="Du W."/>
            <person name="Zhou Y."/>
            <person name="Huang L."/>
            <person name="Dai X."/>
        </authorList>
    </citation>
    <scope>NUCLEOTIDE SEQUENCE [LARGE SCALE GENOMIC DNA]</scope>
    <source>
        <strain evidence="1 2">YYQ-30</strain>
    </source>
</reference>
<sequence>MNWRLEDRLEAAEARDAPLDFCQWPYERPVAPAPDALRTSALLYKSFALAGVSGRMLEFCDALVARLGRFRTVWGIKWADGRLSWEFYFYDYARMERRFGMGDFIDLARPFFPVTAPALDGVPHFMFSVELDAALIAGQGALDRIDMYMGNPGSAVSSGICYGVSRQGCEMRNFYFFFDARSQMQEVREKLVSNAHLPMRQLELDRLLWPRMKDAQIVVVANKRWNDGLYFSRIGIDPLVHFLERLRFPEGLTGFARESRDRLAHHLFDVGYDHAPGTGRDPVLLKGSIYGLL</sequence>
<organism evidence="1 2">
    <name type="scientific">Halovulum dunhuangense</name>
    <dbReference type="NCBI Taxonomy" id="1505036"/>
    <lineage>
        <taxon>Bacteria</taxon>
        <taxon>Pseudomonadati</taxon>
        <taxon>Pseudomonadota</taxon>
        <taxon>Alphaproteobacteria</taxon>
        <taxon>Rhodobacterales</taxon>
        <taxon>Paracoccaceae</taxon>
        <taxon>Halovulum</taxon>
    </lineage>
</organism>
<keyword evidence="2" id="KW-1185">Reference proteome</keyword>
<dbReference type="RefSeq" id="WP_171324079.1">
    <property type="nucleotide sequence ID" value="NZ_JABFBC010000001.1"/>
</dbReference>
<comment type="caution">
    <text evidence="1">The sequence shown here is derived from an EMBL/GenBank/DDBJ whole genome shotgun (WGS) entry which is preliminary data.</text>
</comment>
<proteinExistence type="predicted"/>
<dbReference type="Proteomes" id="UP000572377">
    <property type="component" value="Unassembled WGS sequence"/>
</dbReference>
<evidence type="ECO:0000313" key="2">
    <source>
        <dbReference type="Proteomes" id="UP000572377"/>
    </source>
</evidence>
<gene>
    <name evidence="1" type="ORF">HMH01_07930</name>
</gene>
<dbReference type="EMBL" id="JABFBC010000001">
    <property type="protein sequence ID" value="NNU80369.1"/>
    <property type="molecule type" value="Genomic_DNA"/>
</dbReference>
<accession>A0A849L275</accession>
<evidence type="ECO:0000313" key="1">
    <source>
        <dbReference type="EMBL" id="NNU80369.1"/>
    </source>
</evidence>
<name>A0A849L275_9RHOB</name>
<protein>
    <submittedName>
        <fullName evidence="1">Uncharacterized protein</fullName>
    </submittedName>
</protein>
<dbReference type="AlphaFoldDB" id="A0A849L275"/>